<sequence length="369" mass="38563">MSGTSLDGVDAALIETDGHGIRHRGASLSLPYTPELREAVYALFAKAHDIAVDAPELRAVERALTDIHVQAVQRILAIEGQVDLIGFHGQTIYHAPKLGRTWQIGDALHLSGQTGLPVIHDFRSADVAAGGEGAPLAPWYHAACLSAWHKSGEDGSDSARPVAVLNIGGVANVTYVGRDGAILAGDTGPGNALLDDWALRHTGIACDRDGALARAGNVDEGCLDKVLSDPFFRRPLPRSLDRQTFAGVLDIVSTLSPEDGAATLVALTARSVAQTALPEAPLRWLVCGGGRHNPSIMRALNEVLAGDVLPVEKLGWDGDMVEAECFAFLAVRSLRGLPLSAPGITGAPELATGGRLSCAAIRPVAGFAS</sequence>
<dbReference type="Gene3D" id="3.30.420.40">
    <property type="match status" value="2"/>
</dbReference>
<comment type="function">
    <text evidence="2">Catalyzes the specific phosphorylation of 1,6-anhydro-N-acetylmuramic acid (anhMurNAc) with the simultaneous cleavage of the 1,6-anhydro ring, generating MurNAc-6-P. Is required for the utilization of anhMurNAc either imported from the medium or derived from its own cell wall murein, and thus plays a role in cell wall recycling.</text>
</comment>
<dbReference type="PANTHER" id="PTHR30605">
    <property type="entry name" value="ANHYDRO-N-ACETYLMURAMIC ACID KINASE"/>
    <property type="match status" value="1"/>
</dbReference>
<keyword evidence="1 2" id="KW-0119">Carbohydrate metabolism</keyword>
<dbReference type="SUPFAM" id="SSF53067">
    <property type="entry name" value="Actin-like ATPase domain"/>
    <property type="match status" value="1"/>
</dbReference>
<name>A0ABT1CGW1_9PROT</name>
<accession>A0ABT1CGW1</accession>
<keyword evidence="2 3" id="KW-0418">Kinase</keyword>
<protein>
    <recommendedName>
        <fullName evidence="2">Anhydro-N-acetylmuramic acid kinase</fullName>
        <ecNumber evidence="2">2.7.1.170</ecNumber>
    </recommendedName>
    <alternativeName>
        <fullName evidence="2">AnhMurNAc kinase</fullName>
    </alternativeName>
</protein>
<comment type="similarity">
    <text evidence="2">Belongs to the anhydro-N-acetylmuramic acid kinase family.</text>
</comment>
<keyword evidence="4" id="KW-1185">Reference proteome</keyword>
<keyword evidence="2" id="KW-0067">ATP-binding</keyword>
<feature type="binding site" evidence="2">
    <location>
        <begin position="3"/>
        <end position="10"/>
    </location>
    <ligand>
        <name>ATP</name>
        <dbReference type="ChEBI" id="CHEBI:30616"/>
    </ligand>
</feature>
<dbReference type="EC" id="2.7.1.170" evidence="2"/>
<evidence type="ECO:0000256" key="1">
    <source>
        <dbReference type="ARBA" id="ARBA00023277"/>
    </source>
</evidence>
<dbReference type="NCBIfam" id="NF007141">
    <property type="entry name" value="PRK09585.1-5"/>
    <property type="match status" value="1"/>
</dbReference>
<dbReference type="EMBL" id="JAMXQU010000005">
    <property type="protein sequence ID" value="MCO6160098.1"/>
    <property type="molecule type" value="Genomic_DNA"/>
</dbReference>
<organism evidence="3 4">
    <name type="scientific">Asaia lannensis NBRC 102526</name>
    <dbReference type="NCBI Taxonomy" id="1307926"/>
    <lineage>
        <taxon>Bacteria</taxon>
        <taxon>Pseudomonadati</taxon>
        <taxon>Pseudomonadota</taxon>
        <taxon>Alphaproteobacteria</taxon>
        <taxon>Acetobacterales</taxon>
        <taxon>Acetobacteraceae</taxon>
        <taxon>Asaia</taxon>
    </lineage>
</organism>
<dbReference type="InterPro" id="IPR043129">
    <property type="entry name" value="ATPase_NBD"/>
</dbReference>
<dbReference type="Proteomes" id="UP001523401">
    <property type="component" value="Unassembled WGS sequence"/>
</dbReference>
<evidence type="ECO:0000256" key="2">
    <source>
        <dbReference type="HAMAP-Rule" id="MF_01270"/>
    </source>
</evidence>
<proteinExistence type="inferred from homology"/>
<comment type="pathway">
    <text evidence="2">Cell wall biogenesis; peptidoglycan recycling.</text>
</comment>
<evidence type="ECO:0000313" key="3">
    <source>
        <dbReference type="EMBL" id="MCO6160098.1"/>
    </source>
</evidence>
<dbReference type="HAMAP" id="MF_01270">
    <property type="entry name" value="AnhMurNAc_kinase"/>
    <property type="match status" value="1"/>
</dbReference>
<dbReference type="PANTHER" id="PTHR30605:SF0">
    <property type="entry name" value="ANHYDRO-N-ACETYLMURAMIC ACID KINASE"/>
    <property type="match status" value="1"/>
</dbReference>
<keyword evidence="2" id="KW-0547">Nucleotide-binding</keyword>
<reference evidence="3 4" key="1">
    <citation type="submission" date="2022-06" db="EMBL/GenBank/DDBJ databases">
        <title>Whole-genome of Asaia lannensis strain LMG 27011T.</title>
        <authorList>
            <person name="Sombolestani A."/>
        </authorList>
    </citation>
    <scope>NUCLEOTIDE SEQUENCE [LARGE SCALE GENOMIC DNA]</scope>
    <source>
        <strain evidence="3 4">NBRC 102526</strain>
    </source>
</reference>
<dbReference type="GO" id="GO:0016301">
    <property type="term" value="F:kinase activity"/>
    <property type="evidence" value="ECO:0007669"/>
    <property type="project" value="UniProtKB-KW"/>
</dbReference>
<gene>
    <name evidence="2" type="primary">anmK</name>
    <name evidence="3" type="ORF">NF685_08665</name>
</gene>
<keyword evidence="2 3" id="KW-0808">Transferase</keyword>
<comment type="caution">
    <text evidence="3">The sequence shown here is derived from an EMBL/GenBank/DDBJ whole genome shotgun (WGS) entry which is preliminary data.</text>
</comment>
<evidence type="ECO:0000313" key="4">
    <source>
        <dbReference type="Proteomes" id="UP001523401"/>
    </source>
</evidence>
<comment type="catalytic activity">
    <reaction evidence="2">
        <text>1,6-anhydro-N-acetyl-beta-muramate + ATP + H2O = N-acetyl-D-muramate 6-phosphate + ADP + H(+)</text>
        <dbReference type="Rhea" id="RHEA:24952"/>
        <dbReference type="ChEBI" id="CHEBI:15377"/>
        <dbReference type="ChEBI" id="CHEBI:15378"/>
        <dbReference type="ChEBI" id="CHEBI:30616"/>
        <dbReference type="ChEBI" id="CHEBI:58690"/>
        <dbReference type="ChEBI" id="CHEBI:58722"/>
        <dbReference type="ChEBI" id="CHEBI:456216"/>
        <dbReference type="EC" id="2.7.1.170"/>
    </reaction>
</comment>
<comment type="pathway">
    <text evidence="2">Amino-sugar metabolism; 1,6-anhydro-N-acetylmuramate degradation.</text>
</comment>
<dbReference type="InterPro" id="IPR005338">
    <property type="entry name" value="Anhydro_N_Ac-Mur_kinase"/>
</dbReference>
<dbReference type="Pfam" id="PF03702">
    <property type="entry name" value="AnmK"/>
    <property type="match status" value="1"/>
</dbReference>